<gene>
    <name evidence="2" type="ORF">AG1IA_09063</name>
</gene>
<keyword evidence="1" id="KW-1133">Transmembrane helix</keyword>
<comment type="caution">
    <text evidence="2">The sequence shown here is derived from an EMBL/GenBank/DDBJ whole genome shotgun (WGS) entry which is preliminary data.</text>
</comment>
<dbReference type="PANTHER" id="PTHR34862">
    <property type="entry name" value="SPARK DOMAIN-CONTAINING PROTEIN"/>
    <property type="match status" value="1"/>
</dbReference>
<keyword evidence="3" id="KW-1185">Reference proteome</keyword>
<dbReference type="OMA" id="RSIIMIF"/>
<evidence type="ECO:0000313" key="3">
    <source>
        <dbReference type="Proteomes" id="UP000011668"/>
    </source>
</evidence>
<accession>L8WJB6</accession>
<proteinExistence type="predicted"/>
<reference evidence="2 3" key="1">
    <citation type="journal article" date="2013" name="Nat. Commun.">
        <title>The evolution and pathogenic mechanisms of the rice sheath blight pathogen.</title>
        <authorList>
            <person name="Zheng A."/>
            <person name="Lin R."/>
            <person name="Xu L."/>
            <person name="Qin P."/>
            <person name="Tang C."/>
            <person name="Ai P."/>
            <person name="Zhang D."/>
            <person name="Liu Y."/>
            <person name="Sun Z."/>
            <person name="Feng H."/>
            <person name="Wang Y."/>
            <person name="Chen Y."/>
            <person name="Liang X."/>
            <person name="Fu R."/>
            <person name="Li Q."/>
            <person name="Zhang J."/>
            <person name="Yu X."/>
            <person name="Xie Z."/>
            <person name="Ding L."/>
            <person name="Guan P."/>
            <person name="Tang J."/>
            <person name="Liang Y."/>
            <person name="Wang S."/>
            <person name="Deng Q."/>
            <person name="Li S."/>
            <person name="Zhu J."/>
            <person name="Wang L."/>
            <person name="Liu H."/>
            <person name="Li P."/>
        </authorList>
    </citation>
    <scope>NUCLEOTIDE SEQUENCE [LARGE SCALE GENOMIC DNA]</scope>
    <source>
        <strain evidence="3">AG-1 IA</strain>
    </source>
</reference>
<keyword evidence="1" id="KW-0472">Membrane</keyword>
<organism evidence="2 3">
    <name type="scientific">Thanatephorus cucumeris (strain AG1-IA)</name>
    <name type="common">Rice sheath blight fungus</name>
    <name type="synonym">Rhizoctonia solani</name>
    <dbReference type="NCBI Taxonomy" id="983506"/>
    <lineage>
        <taxon>Eukaryota</taxon>
        <taxon>Fungi</taxon>
        <taxon>Dikarya</taxon>
        <taxon>Basidiomycota</taxon>
        <taxon>Agaricomycotina</taxon>
        <taxon>Agaricomycetes</taxon>
        <taxon>Cantharellales</taxon>
        <taxon>Ceratobasidiaceae</taxon>
        <taxon>Rhizoctonia</taxon>
        <taxon>Rhizoctonia solani AG-1</taxon>
    </lineage>
</organism>
<dbReference type="Proteomes" id="UP000011668">
    <property type="component" value="Unassembled WGS sequence"/>
</dbReference>
<dbReference type="PANTHER" id="PTHR34862:SF1">
    <property type="entry name" value="SPARK DOMAIN-CONTAINING PROTEIN"/>
    <property type="match status" value="1"/>
</dbReference>
<keyword evidence="1" id="KW-0812">Transmembrane</keyword>
<sequence length="385" mass="40888">METTLASHGPRLLVYRSALHMLRIGNLNTLGALGVLFYLILPWANFYTSGQQCRCGPPYWTRVPMYWQRAFIFVRFDDAKRGFGLDFGDQHRLVSSCGPIGQRYIKPRQPRPSKLYSSRTTTRSIIMIFTTGLVVAAAVVGSSAQSLTGLSSSCQATAASVLTGPGAECLGISGLINIALTNSNDSLVSPINNWLTTTCAQPACTNGTIDTLISNITTGCSSDLNSAGVTTGTWQDISEYVKEWYPVGRQVACLKNGDSLCVTSTLQSIENWLGQPLSKNTIETVLPRLVSTTTEVPANVTCTDCTKAAYALIRPHLNDANRGTWDNTVAGQCGSSYTDGTTPSGIVESANSATQGSSNGALSSVGSWSAAALLTGVASFVVLVL</sequence>
<dbReference type="AlphaFoldDB" id="L8WJB6"/>
<feature type="transmembrane region" description="Helical" evidence="1">
    <location>
        <begin position="124"/>
        <end position="144"/>
    </location>
</feature>
<feature type="transmembrane region" description="Helical" evidence="1">
    <location>
        <begin position="20"/>
        <end position="41"/>
    </location>
</feature>
<dbReference type="HOGENOM" id="CLU_718009_0_0_1"/>
<protein>
    <submittedName>
        <fullName evidence="2">Uncharacterized protein</fullName>
    </submittedName>
</protein>
<dbReference type="OrthoDB" id="2536450at2759"/>
<dbReference type="STRING" id="983506.L8WJB6"/>
<evidence type="ECO:0000256" key="1">
    <source>
        <dbReference type="SAM" id="Phobius"/>
    </source>
</evidence>
<evidence type="ECO:0000313" key="2">
    <source>
        <dbReference type="EMBL" id="ELU36908.1"/>
    </source>
</evidence>
<name>L8WJB6_THACA</name>
<dbReference type="EMBL" id="AFRT01002957">
    <property type="protein sequence ID" value="ELU36908.1"/>
    <property type="molecule type" value="Genomic_DNA"/>
</dbReference>